<sequence>MLRKIMRERREKKSFYLYLKNYNNNNEGIFPQIKNIKIQNIRCWYDEHSFDFIKYTVFIGKNSTGNSTIQDTIFYGILSDIM</sequence>
<accession>A0A9Y1FPQ9</accession>
<organism evidence="1">
    <name type="scientific">Candidatus Heimdallarchaeum endolithica</name>
    <dbReference type="NCBI Taxonomy" id="2876572"/>
    <lineage>
        <taxon>Archaea</taxon>
        <taxon>Promethearchaeati</taxon>
        <taxon>Candidatus Heimdallarchaeota</taxon>
        <taxon>Candidatus Heimdallarchaeia (ex Rinke et al. 2021) (nom. nud.)</taxon>
        <taxon>Candidatus Heimdallarchaeales</taxon>
        <taxon>Candidatus Heimdallarchaeaceae</taxon>
        <taxon>Candidatus Heimdallarchaeum</taxon>
    </lineage>
</organism>
<name>A0A9Y1FPQ9_9ARCH</name>
<reference evidence="1" key="1">
    <citation type="journal article" date="2022" name="Nat. Microbiol.">
        <title>Unique mobile elements and scalable gene flow at the prokaryote-eukaryote boundary revealed by circularized Asgard archaea genomes.</title>
        <authorList>
            <person name="Wu F."/>
            <person name="Speth D.R."/>
            <person name="Philosof A."/>
            <person name="Cremiere A."/>
            <person name="Narayanan A."/>
            <person name="Barco R.A."/>
            <person name="Connon S.A."/>
            <person name="Amend J.P."/>
            <person name="Antoshechkin I.A."/>
            <person name="Orphan V.J."/>
        </authorList>
    </citation>
    <scope>NUCLEOTIDE SEQUENCE</scope>
    <source>
        <strain evidence="1">PR6</strain>
    </source>
</reference>
<dbReference type="AlphaFoldDB" id="A0A9Y1FPQ9"/>
<gene>
    <name evidence="1" type="ORF">K9W46_03175</name>
</gene>
<protein>
    <recommendedName>
        <fullName evidence="2">AAA domain-containing protein</fullName>
    </recommendedName>
</protein>
<evidence type="ECO:0008006" key="2">
    <source>
        <dbReference type="Google" id="ProtNLM"/>
    </source>
</evidence>
<evidence type="ECO:0000313" key="1">
    <source>
        <dbReference type="EMBL" id="UJG44189.1"/>
    </source>
</evidence>
<dbReference type="Gene3D" id="3.40.50.300">
    <property type="entry name" value="P-loop containing nucleotide triphosphate hydrolases"/>
    <property type="match status" value="1"/>
</dbReference>
<dbReference type="InterPro" id="IPR027417">
    <property type="entry name" value="P-loop_NTPase"/>
</dbReference>
<dbReference type="Proteomes" id="UP001200513">
    <property type="component" value="Chromosome"/>
</dbReference>
<dbReference type="EMBL" id="CP084167">
    <property type="protein sequence ID" value="UJG44189.1"/>
    <property type="molecule type" value="Genomic_DNA"/>
</dbReference>
<proteinExistence type="predicted"/>